<dbReference type="GO" id="GO:0016747">
    <property type="term" value="F:acyltransferase activity, transferring groups other than amino-acyl groups"/>
    <property type="evidence" value="ECO:0007669"/>
    <property type="project" value="InterPro"/>
</dbReference>
<dbReference type="InterPro" id="IPR051531">
    <property type="entry name" value="N-acetyltransferase"/>
</dbReference>
<dbReference type="Pfam" id="PF13302">
    <property type="entry name" value="Acetyltransf_3"/>
    <property type="match status" value="1"/>
</dbReference>
<dbReference type="EMBL" id="CADCTO010000684">
    <property type="protein sequence ID" value="CAA9297330.1"/>
    <property type="molecule type" value="Genomic_DNA"/>
</dbReference>
<feature type="domain" description="N-acetyltransferase" evidence="1">
    <location>
        <begin position="21"/>
        <end position="188"/>
    </location>
</feature>
<evidence type="ECO:0000259" key="1">
    <source>
        <dbReference type="PROSITE" id="PS51186"/>
    </source>
</evidence>
<gene>
    <name evidence="2" type="ORF">AVDCRST_MAG63-5099</name>
</gene>
<evidence type="ECO:0000313" key="2">
    <source>
        <dbReference type="EMBL" id="CAA9297330.1"/>
    </source>
</evidence>
<protein>
    <recommendedName>
        <fullName evidence="1">N-acetyltransferase domain-containing protein</fullName>
    </recommendedName>
</protein>
<dbReference type="SUPFAM" id="SSF55729">
    <property type="entry name" value="Acyl-CoA N-acyltransferases (Nat)"/>
    <property type="match status" value="1"/>
</dbReference>
<name>A0A6J4K6X9_9BACT</name>
<dbReference type="PANTHER" id="PTHR43792">
    <property type="entry name" value="GNAT FAMILY, PUTATIVE (AFU_ORTHOLOGUE AFUA_3G00765)-RELATED-RELATED"/>
    <property type="match status" value="1"/>
</dbReference>
<dbReference type="InterPro" id="IPR016181">
    <property type="entry name" value="Acyl_CoA_acyltransferase"/>
</dbReference>
<dbReference type="Gene3D" id="3.40.630.30">
    <property type="match status" value="1"/>
</dbReference>
<reference evidence="2" key="1">
    <citation type="submission" date="2020-02" db="EMBL/GenBank/DDBJ databases">
        <authorList>
            <person name="Meier V. D."/>
        </authorList>
    </citation>
    <scope>NUCLEOTIDE SEQUENCE</scope>
    <source>
        <strain evidence="2">AVDCRST_MAG63</strain>
    </source>
</reference>
<accession>A0A6J4K6X9</accession>
<proteinExistence type="predicted"/>
<dbReference type="AlphaFoldDB" id="A0A6J4K6X9"/>
<dbReference type="PROSITE" id="PS51186">
    <property type="entry name" value="GNAT"/>
    <property type="match status" value="1"/>
</dbReference>
<dbReference type="InterPro" id="IPR000182">
    <property type="entry name" value="GNAT_dom"/>
</dbReference>
<organism evidence="2">
    <name type="scientific">uncultured Armatimonadetes bacterium</name>
    <dbReference type="NCBI Taxonomy" id="157466"/>
    <lineage>
        <taxon>Bacteria</taxon>
        <taxon>Bacillati</taxon>
        <taxon>Armatimonadota</taxon>
        <taxon>environmental samples</taxon>
    </lineage>
</organism>
<sequence length="195" mass="21908">MNVVSAASGLEDDLCLAGERVVLRPLQESDAEAMFAYARDPEVTRFLPWDPAPDLDSVRPFLADQVARRRRGESLALAIVLRENGEMVGSTDLMCLPGGRRSGWLFRHAELGYLMARPYWGRGLMTEATRLTVAHGFGPLRLSRIVSHADAENHGSRRVLEKIGMRPRGSETRDVKGETRLYLRYELKPRDCEGK</sequence>